<sequence>MKIIQRISEASSGEAAWLPRRSSRLLMHRRSKLLPEPPRYPVDDVKEMKECHLHYPTGNMSTKVAIGSALPCEPGALHHNNPIADGYARVTVEEIVPGFEDLEIDIATPEGERRLGGVKRQFILWKKKFIKFPGEAPRRTSPPPSVGGGGGGGGGSPTPPSRQPAPPPNSPPAGKQTPPPSPRPAGDQTPPPNPPPAKKQKQSWVINPEPYVPATTKIPEPSLKPLTPRPWELSVEENAAAVAAQHEKWKADCKKKREPEPKQVFSEKEKSWAKSFLNTPSQATKNLLTTMNVNFVVKHSRLKKREMRIRRIHDVGFIDPQIVNSYVLEHHPTDVEDDLWRFLIKQELKSDILFPYHFGIPSMPWIFTFTLSMVSLPSKSSLSVASRYSGRSYEMDETRSGVCEVERVPGIGVHGDESDNSRTGLGDESFSASENIFVGSRSDNSMSSEHGREAIINMDIDNDYERDISEVALDDNSNEEIYGLENVYDYYGESDVENCFYDESVGGNHYVEPKPSNSMQSHVDDGDDANLSLACQAEDTIELYMMIKEMTFPSEEAAFEFYNSYAKDNGFSIRLDKLNEKLGIWYVDSFDDKHSHTPARPDETPFLWSHRKIREHQKAEILAMGAAGIRKHTIMDSMISRSGWYGGVGYVRRDLYNLCSKEKRKLLAKGDAATTIGIMLSRKEKDPSFYFDYDLDKEGRLKRMFWCDSQSVQDYEDYGDVLVFDSTYKMNRYRMPFIPFVGLNNHRRTTVFGCAIVSDETEETYVWLLQTFLKAMCQKKPLSVITDADSAMIRAIRTVFPDVWHRICSWHVEKNMKIHLSHKSLGEFRSMLYYSTSIAEFEQRWQAFLKRWKTENTEIWLKRMYRKRHLWAAAFLTEGFWLGMKSNQRSESLNSCLHLHLDGEMTLVDMILHYENCITRIRENEAHDDCTASQTLPVPVTSCRDLEDSLKDVIAKAIEYDKEGTVGAVPICLSSLAVEHVEDREGNIVKVQDPIKNIPCYVRKYINKSASNTLTVESGDRGVYHFLLNKMKKKTRIFGPDYNKFLTDYDMHLNEKIRFDIIEEEENLFVTALDIEDNSKELLKEVFHFEGDAKSIFISKTVELKNSEIININSRVNDRGLGLGGVFVHRLSTYDVASNALRIPKTIVSVLDVRRSGDIYFLRGEDDDDSHAVYYTSVDGRIRFKSGWTDFCVKNNLVAGQLVMCLFFKMEGMLFMSVDVIE</sequence>
<comment type="caution">
    <text evidence="8">The sequence shown here is derived from an EMBL/GenBank/DDBJ whole genome shotgun (WGS) entry which is preliminary data.</text>
</comment>
<name>A0AAD8VYC7_LOLMU</name>
<reference evidence="8" key="1">
    <citation type="submission" date="2023-07" db="EMBL/GenBank/DDBJ databases">
        <title>A chromosome-level genome assembly of Lolium multiflorum.</title>
        <authorList>
            <person name="Chen Y."/>
            <person name="Copetti D."/>
            <person name="Kolliker R."/>
            <person name="Studer B."/>
        </authorList>
    </citation>
    <scope>NUCLEOTIDE SEQUENCE</scope>
    <source>
        <strain evidence="8">02402/16</strain>
        <tissue evidence="8">Leaf</tissue>
    </source>
</reference>
<feature type="region of interest" description="Disordered" evidence="6">
    <location>
        <begin position="134"/>
        <end position="204"/>
    </location>
</feature>
<keyword evidence="4" id="KW-0804">Transcription</keyword>
<dbReference type="GO" id="GO:0005634">
    <property type="term" value="C:nucleus"/>
    <property type="evidence" value="ECO:0007669"/>
    <property type="project" value="UniProtKB-SubCell"/>
</dbReference>
<dbReference type="PANTHER" id="PTHR47718">
    <property type="entry name" value="OS01G0519700 PROTEIN"/>
    <property type="match status" value="1"/>
</dbReference>
<dbReference type="AlphaFoldDB" id="A0AAD8VYC7"/>
<dbReference type="Gene3D" id="2.40.330.10">
    <property type="entry name" value="DNA-binding pseudobarrel domain"/>
    <property type="match status" value="1"/>
</dbReference>
<dbReference type="PROSITE" id="PS50863">
    <property type="entry name" value="B3"/>
    <property type="match status" value="1"/>
</dbReference>
<dbReference type="PANTHER" id="PTHR47718:SF13">
    <property type="entry name" value="OS09G0290500 PROTEIN"/>
    <property type="match status" value="1"/>
</dbReference>
<dbReference type="Pfam" id="PF10551">
    <property type="entry name" value="MULE"/>
    <property type="match status" value="1"/>
</dbReference>
<evidence type="ECO:0000256" key="3">
    <source>
        <dbReference type="ARBA" id="ARBA00023125"/>
    </source>
</evidence>
<feature type="domain" description="TF-B3" evidence="7">
    <location>
        <begin position="1126"/>
        <end position="1222"/>
    </location>
</feature>
<dbReference type="EMBL" id="JAUUTY010000005">
    <property type="protein sequence ID" value="KAK1626118.1"/>
    <property type="molecule type" value="Genomic_DNA"/>
</dbReference>
<keyword evidence="9" id="KW-1185">Reference proteome</keyword>
<accession>A0AAD8VYC7</accession>
<evidence type="ECO:0000256" key="4">
    <source>
        <dbReference type="ARBA" id="ARBA00023163"/>
    </source>
</evidence>
<evidence type="ECO:0000259" key="7">
    <source>
        <dbReference type="PROSITE" id="PS50863"/>
    </source>
</evidence>
<evidence type="ECO:0000256" key="5">
    <source>
        <dbReference type="ARBA" id="ARBA00023242"/>
    </source>
</evidence>
<proteinExistence type="predicted"/>
<keyword evidence="2" id="KW-0805">Transcription regulation</keyword>
<dbReference type="Pfam" id="PF26133">
    <property type="entry name" value="DUF8039"/>
    <property type="match status" value="1"/>
</dbReference>
<dbReference type="InterPro" id="IPR018289">
    <property type="entry name" value="MULE_transposase_dom"/>
</dbReference>
<evidence type="ECO:0000256" key="1">
    <source>
        <dbReference type="ARBA" id="ARBA00004123"/>
    </source>
</evidence>
<evidence type="ECO:0000313" key="8">
    <source>
        <dbReference type="EMBL" id="KAK1626118.1"/>
    </source>
</evidence>
<dbReference type="InterPro" id="IPR015300">
    <property type="entry name" value="DNA-bd_pseudobarrel_sf"/>
</dbReference>
<organism evidence="8 9">
    <name type="scientific">Lolium multiflorum</name>
    <name type="common">Italian ryegrass</name>
    <name type="synonym">Lolium perenne subsp. multiflorum</name>
    <dbReference type="NCBI Taxonomy" id="4521"/>
    <lineage>
        <taxon>Eukaryota</taxon>
        <taxon>Viridiplantae</taxon>
        <taxon>Streptophyta</taxon>
        <taxon>Embryophyta</taxon>
        <taxon>Tracheophyta</taxon>
        <taxon>Spermatophyta</taxon>
        <taxon>Magnoliopsida</taxon>
        <taxon>Liliopsida</taxon>
        <taxon>Poales</taxon>
        <taxon>Poaceae</taxon>
        <taxon>BOP clade</taxon>
        <taxon>Pooideae</taxon>
        <taxon>Poodae</taxon>
        <taxon>Poeae</taxon>
        <taxon>Poeae Chloroplast Group 2 (Poeae type)</taxon>
        <taxon>Loliodinae</taxon>
        <taxon>Loliinae</taxon>
        <taxon>Lolium</taxon>
    </lineage>
</organism>
<comment type="subcellular location">
    <subcellularLocation>
        <location evidence="1">Nucleus</location>
    </subcellularLocation>
</comment>
<dbReference type="InterPro" id="IPR058352">
    <property type="entry name" value="DUF8039"/>
</dbReference>
<dbReference type="GO" id="GO:0003677">
    <property type="term" value="F:DNA binding"/>
    <property type="evidence" value="ECO:0007669"/>
    <property type="project" value="UniProtKB-KW"/>
</dbReference>
<evidence type="ECO:0000256" key="6">
    <source>
        <dbReference type="SAM" id="MobiDB-lite"/>
    </source>
</evidence>
<dbReference type="InterPro" id="IPR003340">
    <property type="entry name" value="B3_DNA-bd"/>
</dbReference>
<dbReference type="SUPFAM" id="SSF101936">
    <property type="entry name" value="DNA-binding pseudobarrel domain"/>
    <property type="match status" value="1"/>
</dbReference>
<protein>
    <recommendedName>
        <fullName evidence="7">TF-B3 domain-containing protein</fullName>
    </recommendedName>
</protein>
<evidence type="ECO:0000256" key="2">
    <source>
        <dbReference type="ARBA" id="ARBA00023015"/>
    </source>
</evidence>
<feature type="compositionally biased region" description="Gly residues" evidence="6">
    <location>
        <begin position="146"/>
        <end position="156"/>
    </location>
</feature>
<gene>
    <name evidence="8" type="ORF">QYE76_000433</name>
</gene>
<keyword evidence="5" id="KW-0539">Nucleus</keyword>
<evidence type="ECO:0000313" key="9">
    <source>
        <dbReference type="Proteomes" id="UP001231189"/>
    </source>
</evidence>
<keyword evidence="3" id="KW-0238">DNA-binding</keyword>
<feature type="compositionally biased region" description="Pro residues" evidence="6">
    <location>
        <begin position="157"/>
        <end position="197"/>
    </location>
</feature>
<dbReference type="Proteomes" id="UP001231189">
    <property type="component" value="Unassembled WGS sequence"/>
</dbReference>